<dbReference type="InterPro" id="IPR043129">
    <property type="entry name" value="ATPase_NBD"/>
</dbReference>
<dbReference type="InterPro" id="IPR000600">
    <property type="entry name" value="ROK"/>
</dbReference>
<dbReference type="Gene3D" id="3.30.420.40">
    <property type="match status" value="2"/>
</dbReference>
<dbReference type="STRING" id="564137.SAMN04488238_1388"/>
<gene>
    <name evidence="2" type="ORF">SAMN04488238_1388</name>
</gene>
<sequence>MKPTAIAWDGTALLNAGRLLNLIASGGATSRSDLIEASGLSRMTVSQRLSSLLGAGLVEETPQTLPSGGRPTRQLRLRPQAGHLLVANIGETHLHVAATDLAATILAEQTMPFQISDGPQVVLTQIGEGFTALARALPPHSGPLFGIGLSLPTPVDFNAGRVVGPSVLFGWDGFDIRGWLGQRFNVSVYVENDVNLMTIYEHRLHFAGVEDMIFIKVGTGIGSGIVSQGRILRGAKGAAGDIGHIQVKSAHPPLCRCGKLGCLEAWASGWALARDLTTNGFPASTARDVIDLFDRQTPEALMLLRKAGRSVGEVVCEVVSLLNPGLIVIGGTISQAGDTLLDGVRELVYQRCLPLATSDLKIVASAAEEDTAILGAAQLVLDGIFDMAAIDQILERTARMHTSV</sequence>
<keyword evidence="2" id="KW-0418">Kinase</keyword>
<dbReference type="InterPro" id="IPR011991">
    <property type="entry name" value="ArsR-like_HTH"/>
</dbReference>
<dbReference type="Proteomes" id="UP000198539">
    <property type="component" value="Unassembled WGS sequence"/>
</dbReference>
<dbReference type="PROSITE" id="PS01125">
    <property type="entry name" value="ROK"/>
    <property type="match status" value="1"/>
</dbReference>
<keyword evidence="3" id="KW-1185">Reference proteome</keyword>
<protein>
    <submittedName>
        <fullName evidence="2">Sugar kinase of the NBD/HSP70 family, may contain an N-terminal HTH domain</fullName>
    </submittedName>
</protein>
<evidence type="ECO:0000313" key="3">
    <source>
        <dbReference type="Proteomes" id="UP000198539"/>
    </source>
</evidence>
<name>A0A1H3FFY7_9RHOB</name>
<dbReference type="Pfam" id="PF00480">
    <property type="entry name" value="ROK"/>
    <property type="match status" value="1"/>
</dbReference>
<evidence type="ECO:0000256" key="1">
    <source>
        <dbReference type="ARBA" id="ARBA00006479"/>
    </source>
</evidence>
<accession>A0A1H3FFY7</accession>
<organism evidence="2 3">
    <name type="scientific">Roseicitreum antarcticum</name>
    <dbReference type="NCBI Taxonomy" id="564137"/>
    <lineage>
        <taxon>Bacteria</taxon>
        <taxon>Pseudomonadati</taxon>
        <taxon>Pseudomonadota</taxon>
        <taxon>Alphaproteobacteria</taxon>
        <taxon>Rhodobacterales</taxon>
        <taxon>Paracoccaceae</taxon>
        <taxon>Roseicitreum</taxon>
    </lineage>
</organism>
<dbReference type="RefSeq" id="WP_092892805.1">
    <property type="nucleotide sequence ID" value="NZ_CP061498.1"/>
</dbReference>
<dbReference type="EMBL" id="FNOM01000038">
    <property type="protein sequence ID" value="SDX89785.1"/>
    <property type="molecule type" value="Genomic_DNA"/>
</dbReference>
<dbReference type="Gene3D" id="1.10.10.10">
    <property type="entry name" value="Winged helix-like DNA-binding domain superfamily/Winged helix DNA-binding domain"/>
    <property type="match status" value="1"/>
</dbReference>
<dbReference type="GO" id="GO:0016301">
    <property type="term" value="F:kinase activity"/>
    <property type="evidence" value="ECO:0007669"/>
    <property type="project" value="UniProtKB-KW"/>
</dbReference>
<dbReference type="GO" id="GO:0006355">
    <property type="term" value="P:regulation of DNA-templated transcription"/>
    <property type="evidence" value="ECO:0007669"/>
    <property type="project" value="UniProtKB-ARBA"/>
</dbReference>
<dbReference type="Pfam" id="PF13412">
    <property type="entry name" value="HTH_24"/>
    <property type="match status" value="1"/>
</dbReference>
<dbReference type="InterPro" id="IPR036390">
    <property type="entry name" value="WH_DNA-bd_sf"/>
</dbReference>
<dbReference type="InterPro" id="IPR036388">
    <property type="entry name" value="WH-like_DNA-bd_sf"/>
</dbReference>
<dbReference type="CDD" id="cd00090">
    <property type="entry name" value="HTH_ARSR"/>
    <property type="match status" value="1"/>
</dbReference>
<comment type="similarity">
    <text evidence="1">Belongs to the ROK (NagC/XylR) family.</text>
</comment>
<reference evidence="2 3" key="1">
    <citation type="submission" date="2016-10" db="EMBL/GenBank/DDBJ databases">
        <authorList>
            <person name="de Groot N.N."/>
        </authorList>
    </citation>
    <scope>NUCLEOTIDE SEQUENCE [LARGE SCALE GENOMIC DNA]</scope>
    <source>
        <strain evidence="2 3">CGMCC 1.8894</strain>
    </source>
</reference>
<dbReference type="SUPFAM" id="SSF46785">
    <property type="entry name" value="Winged helix' DNA-binding domain"/>
    <property type="match status" value="1"/>
</dbReference>
<dbReference type="InterPro" id="IPR049874">
    <property type="entry name" value="ROK_cs"/>
</dbReference>
<dbReference type="PANTHER" id="PTHR18964:SF173">
    <property type="entry name" value="GLUCOKINASE"/>
    <property type="match status" value="1"/>
</dbReference>
<dbReference type="SUPFAM" id="SSF53067">
    <property type="entry name" value="Actin-like ATPase domain"/>
    <property type="match status" value="1"/>
</dbReference>
<evidence type="ECO:0000313" key="2">
    <source>
        <dbReference type="EMBL" id="SDX89785.1"/>
    </source>
</evidence>
<dbReference type="PANTHER" id="PTHR18964">
    <property type="entry name" value="ROK (REPRESSOR, ORF, KINASE) FAMILY"/>
    <property type="match status" value="1"/>
</dbReference>
<dbReference type="AlphaFoldDB" id="A0A1H3FFY7"/>
<keyword evidence="2" id="KW-0808">Transferase</keyword>
<proteinExistence type="inferred from homology"/>
<dbReference type="OrthoDB" id="9810372at2"/>